<reference evidence="1" key="1">
    <citation type="journal article" date="2020" name="Stud. Mycol.">
        <title>101 Dothideomycetes genomes: a test case for predicting lifestyles and emergence of pathogens.</title>
        <authorList>
            <person name="Haridas S."/>
            <person name="Albert R."/>
            <person name="Binder M."/>
            <person name="Bloem J."/>
            <person name="Labutti K."/>
            <person name="Salamov A."/>
            <person name="Andreopoulos B."/>
            <person name="Baker S."/>
            <person name="Barry K."/>
            <person name="Bills G."/>
            <person name="Bluhm B."/>
            <person name="Cannon C."/>
            <person name="Castanera R."/>
            <person name="Culley D."/>
            <person name="Daum C."/>
            <person name="Ezra D."/>
            <person name="Gonzalez J."/>
            <person name="Henrissat B."/>
            <person name="Kuo A."/>
            <person name="Liang C."/>
            <person name="Lipzen A."/>
            <person name="Lutzoni F."/>
            <person name="Magnuson J."/>
            <person name="Mondo S."/>
            <person name="Nolan M."/>
            <person name="Ohm R."/>
            <person name="Pangilinan J."/>
            <person name="Park H.-J."/>
            <person name="Ramirez L."/>
            <person name="Alfaro M."/>
            <person name="Sun H."/>
            <person name="Tritt A."/>
            <person name="Yoshinaga Y."/>
            <person name="Zwiers L.-H."/>
            <person name="Turgeon B."/>
            <person name="Goodwin S."/>
            <person name="Spatafora J."/>
            <person name="Crous P."/>
            <person name="Grigoriev I."/>
        </authorList>
    </citation>
    <scope>NUCLEOTIDE SEQUENCE</scope>
    <source>
        <strain evidence="1">CBS 269.34</strain>
    </source>
</reference>
<dbReference type="SUPFAM" id="SSF53590">
    <property type="entry name" value="Nucleoside hydrolase"/>
    <property type="match status" value="1"/>
</dbReference>
<dbReference type="GO" id="GO:0016799">
    <property type="term" value="F:hydrolase activity, hydrolyzing N-glycosyl compounds"/>
    <property type="evidence" value="ECO:0007669"/>
    <property type="project" value="InterPro"/>
</dbReference>
<proteinExistence type="predicted"/>
<evidence type="ECO:0008006" key="3">
    <source>
        <dbReference type="Google" id="ProtNLM"/>
    </source>
</evidence>
<sequence length="308" mass="33586">MPLPFHAYGLSPRLSQHASQTPQNHPLRHSCIAAPVNLLVSTLPNVNLLAVNVNTQSSYSALAISAIISHYGHTDVPVGLLRPITNESFFDDWLYERGEFASKAWDSVALYRKTLAAQRIGSVTIASIGFFDNLSGLLNSTADAHSPLPGPALMRAKVSKLVIVGGQYPSGSEYNFYSFNPLSTALVVNTWPGPMTFSGAELNVTAGAALTREGPATDPVAAAYRWHIGYNTSRATWDPFAVLYACQGLGTLFEYEGAGGRNYVYPNVSNEWVYGVEKQQRWLKLKASNVTAANELERLYLKGARMWG</sequence>
<name>A0A6A6QNC0_9PEZI</name>
<dbReference type="Proteomes" id="UP000799750">
    <property type="component" value="Unassembled WGS sequence"/>
</dbReference>
<dbReference type="AlphaFoldDB" id="A0A6A6QNC0"/>
<dbReference type="EMBL" id="MU004192">
    <property type="protein sequence ID" value="KAF2493619.1"/>
    <property type="molecule type" value="Genomic_DNA"/>
</dbReference>
<dbReference type="InterPro" id="IPR036452">
    <property type="entry name" value="Ribo_hydro-like"/>
</dbReference>
<evidence type="ECO:0000313" key="2">
    <source>
        <dbReference type="Proteomes" id="UP000799750"/>
    </source>
</evidence>
<accession>A0A6A6QNC0</accession>
<protein>
    <recommendedName>
        <fullName evidence="3">Inosine/uridine-preferring nucleoside hydrolase domain-containing protein</fullName>
    </recommendedName>
</protein>
<gene>
    <name evidence="1" type="ORF">BU16DRAFT_551412</name>
</gene>
<dbReference type="PANTHER" id="PTHR43264">
    <property type="match status" value="1"/>
</dbReference>
<dbReference type="OrthoDB" id="187522at2759"/>
<dbReference type="Gene3D" id="3.90.245.10">
    <property type="entry name" value="Ribonucleoside hydrolase-like"/>
    <property type="match status" value="1"/>
</dbReference>
<dbReference type="PANTHER" id="PTHR43264:SF1">
    <property type="entry name" value="INOSINE_URIDINE-PREFERRING NUCLEOSIDE HYDROLASE DOMAIN-CONTAINING PROTEIN"/>
    <property type="match status" value="1"/>
</dbReference>
<evidence type="ECO:0000313" key="1">
    <source>
        <dbReference type="EMBL" id="KAF2493619.1"/>
    </source>
</evidence>
<keyword evidence="2" id="KW-1185">Reference proteome</keyword>
<organism evidence="1 2">
    <name type="scientific">Lophium mytilinum</name>
    <dbReference type="NCBI Taxonomy" id="390894"/>
    <lineage>
        <taxon>Eukaryota</taxon>
        <taxon>Fungi</taxon>
        <taxon>Dikarya</taxon>
        <taxon>Ascomycota</taxon>
        <taxon>Pezizomycotina</taxon>
        <taxon>Dothideomycetes</taxon>
        <taxon>Pleosporomycetidae</taxon>
        <taxon>Mytilinidiales</taxon>
        <taxon>Mytilinidiaceae</taxon>
        <taxon>Lophium</taxon>
    </lineage>
</organism>